<evidence type="ECO:0000313" key="2">
    <source>
        <dbReference type="EMBL" id="KAF5830128.1"/>
    </source>
</evidence>
<accession>A0ABQ7G6B6</accession>
<organism evidence="2 3">
    <name type="scientific">Dunaliella salina</name>
    <name type="common">Green alga</name>
    <name type="synonym">Protococcus salinus</name>
    <dbReference type="NCBI Taxonomy" id="3046"/>
    <lineage>
        <taxon>Eukaryota</taxon>
        <taxon>Viridiplantae</taxon>
        <taxon>Chlorophyta</taxon>
        <taxon>core chlorophytes</taxon>
        <taxon>Chlorophyceae</taxon>
        <taxon>CS clade</taxon>
        <taxon>Chlamydomonadales</taxon>
        <taxon>Dunaliellaceae</taxon>
        <taxon>Dunaliella</taxon>
    </lineage>
</organism>
<proteinExistence type="predicted"/>
<name>A0ABQ7G6B6_DUNSA</name>
<comment type="caution">
    <text evidence="2">The sequence shown here is derived from an EMBL/GenBank/DDBJ whole genome shotgun (WGS) entry which is preliminary data.</text>
</comment>
<sequence length="124" mass="13770">MALTLNANAAEYVPPSTSTQGLEVKIRHDSTVGLGEQRRKARNARRGKQQKEMWAQQQMALAQQQHWAAACWAAYQQAAAMGYNYRYPGGGSDDELDEEVRSKGSVLSQGSLCTVQKMRGSFFK</sequence>
<feature type="region of interest" description="Disordered" evidence="1">
    <location>
        <begin position="32"/>
        <end position="52"/>
    </location>
</feature>
<feature type="compositionally biased region" description="Basic residues" evidence="1">
    <location>
        <begin position="39"/>
        <end position="48"/>
    </location>
</feature>
<dbReference type="Proteomes" id="UP000815325">
    <property type="component" value="Unassembled WGS sequence"/>
</dbReference>
<evidence type="ECO:0000256" key="1">
    <source>
        <dbReference type="SAM" id="MobiDB-lite"/>
    </source>
</evidence>
<gene>
    <name evidence="2" type="ORF">DUNSADRAFT_15019</name>
</gene>
<protein>
    <submittedName>
        <fullName evidence="2">Uncharacterized protein</fullName>
    </submittedName>
</protein>
<keyword evidence="3" id="KW-1185">Reference proteome</keyword>
<reference evidence="2" key="1">
    <citation type="submission" date="2017-08" db="EMBL/GenBank/DDBJ databases">
        <authorList>
            <person name="Polle J.E."/>
            <person name="Barry K."/>
            <person name="Cushman J."/>
            <person name="Schmutz J."/>
            <person name="Tran D."/>
            <person name="Hathwaick L.T."/>
            <person name="Yim W.C."/>
            <person name="Jenkins J."/>
            <person name="Mckie-Krisberg Z.M."/>
            <person name="Prochnik S."/>
            <person name="Lindquist E."/>
            <person name="Dockter R.B."/>
            <person name="Adam C."/>
            <person name="Molina H."/>
            <person name="Bunkerborg J."/>
            <person name="Jin E."/>
            <person name="Buchheim M."/>
            <person name="Magnuson J."/>
        </authorList>
    </citation>
    <scope>NUCLEOTIDE SEQUENCE</scope>
    <source>
        <strain evidence="2">CCAP 19/18</strain>
    </source>
</reference>
<evidence type="ECO:0000313" key="3">
    <source>
        <dbReference type="Proteomes" id="UP000815325"/>
    </source>
</evidence>
<dbReference type="EMBL" id="MU070076">
    <property type="protein sequence ID" value="KAF5830128.1"/>
    <property type="molecule type" value="Genomic_DNA"/>
</dbReference>